<feature type="domain" description="Calmodulin binding protein central" evidence="2">
    <location>
        <begin position="267"/>
        <end position="327"/>
    </location>
</feature>
<proteinExistence type="predicted"/>
<gene>
    <name evidence="3" type="ORF">LUZ62_049165</name>
</gene>
<protein>
    <submittedName>
        <fullName evidence="3">Calmodulin binding protein-like protein</fullName>
    </submittedName>
</protein>
<feature type="domain" description="Calmodulin binding protein-like N-terminal" evidence="1">
    <location>
        <begin position="101"/>
        <end position="252"/>
    </location>
</feature>
<dbReference type="Proteomes" id="UP001140206">
    <property type="component" value="Chromosome 2"/>
</dbReference>
<dbReference type="InterPro" id="IPR046830">
    <property type="entry name" value="Calmod_bind_M"/>
</dbReference>
<dbReference type="Pfam" id="PF20451">
    <property type="entry name" value="Calmod_bind_M"/>
    <property type="match status" value="1"/>
</dbReference>
<dbReference type="GO" id="GO:0043565">
    <property type="term" value="F:sequence-specific DNA binding"/>
    <property type="evidence" value="ECO:0007669"/>
    <property type="project" value="TreeGrafter"/>
</dbReference>
<evidence type="ECO:0000313" key="3">
    <source>
        <dbReference type="EMBL" id="KAJ4797919.1"/>
    </source>
</evidence>
<evidence type="ECO:0000259" key="1">
    <source>
        <dbReference type="Pfam" id="PF07887"/>
    </source>
</evidence>
<dbReference type="AlphaFoldDB" id="A0AAV8G1I0"/>
<sequence>MVLIEQFINEAEASGSAVGARGRAGAGAQRRQPTKPSKLYHVINYAYVYEKIKKKFASCMQESADNGAMAFMMKELAGDLAARMHLSVPKLQYAEPPPAQELRFTNLIPAEVFTNRPLVGADNNPLQIELVNIESGEICQASSLEVEVFVTRGNFPSHDQKLRKCKALSPRPKAMKPLLVQAIATKTARKCLSRKTKFVVKLQNGKAVVNGKITDNSKWVRTGMFKLVARVTQRRYQGRRIKEAISKAFTVSESRLEGRKHEIPYPEDETCKLINVGKEYQRRLKDINIKTVQDFLNKLESDPDGLKKTLGMQNSKWEATVEHARKCRFSKDEINISNARGDGTGDSISHNLYNRPGNKEDTNVITMCVEEQMHPELNSESDQMEELLSNISIHGNSESNEISEGMGEQSTIQPHFVRFFSNQWIKDYYID</sequence>
<dbReference type="InterPro" id="IPR046831">
    <property type="entry name" value="Calmodulin_bind_N"/>
</dbReference>
<evidence type="ECO:0000259" key="2">
    <source>
        <dbReference type="Pfam" id="PF20451"/>
    </source>
</evidence>
<dbReference type="GO" id="GO:0005516">
    <property type="term" value="F:calmodulin binding"/>
    <property type="evidence" value="ECO:0007669"/>
    <property type="project" value="InterPro"/>
</dbReference>
<dbReference type="PANTHER" id="PTHR31713:SF96">
    <property type="entry name" value="OS02G0562300 PROTEIN"/>
    <property type="match status" value="1"/>
</dbReference>
<dbReference type="PANTHER" id="PTHR31713">
    <property type="entry name" value="OS02G0177800 PROTEIN"/>
    <property type="match status" value="1"/>
</dbReference>
<accession>A0AAV8G1I0</accession>
<comment type="caution">
    <text evidence="3">The sequence shown here is derived from an EMBL/GenBank/DDBJ whole genome shotgun (WGS) entry which is preliminary data.</text>
</comment>
<dbReference type="GO" id="GO:0080142">
    <property type="term" value="P:regulation of salicylic acid biosynthetic process"/>
    <property type="evidence" value="ECO:0007669"/>
    <property type="project" value="TreeGrafter"/>
</dbReference>
<dbReference type="InterPro" id="IPR012416">
    <property type="entry name" value="CBP60"/>
</dbReference>
<reference evidence="3" key="1">
    <citation type="submission" date="2022-08" db="EMBL/GenBank/DDBJ databases">
        <authorList>
            <person name="Marques A."/>
        </authorList>
    </citation>
    <scope>NUCLEOTIDE SEQUENCE</scope>
    <source>
        <strain evidence="3">RhyPub2mFocal</strain>
        <tissue evidence="3">Leaves</tissue>
    </source>
</reference>
<dbReference type="Pfam" id="PF07887">
    <property type="entry name" value="Calmodulin_bind"/>
    <property type="match status" value="1"/>
</dbReference>
<organism evidence="3 4">
    <name type="scientific">Rhynchospora pubera</name>
    <dbReference type="NCBI Taxonomy" id="906938"/>
    <lineage>
        <taxon>Eukaryota</taxon>
        <taxon>Viridiplantae</taxon>
        <taxon>Streptophyta</taxon>
        <taxon>Embryophyta</taxon>
        <taxon>Tracheophyta</taxon>
        <taxon>Spermatophyta</taxon>
        <taxon>Magnoliopsida</taxon>
        <taxon>Liliopsida</taxon>
        <taxon>Poales</taxon>
        <taxon>Cyperaceae</taxon>
        <taxon>Cyperoideae</taxon>
        <taxon>Rhynchosporeae</taxon>
        <taxon>Rhynchospora</taxon>
    </lineage>
</organism>
<name>A0AAV8G1I0_9POAL</name>
<evidence type="ECO:0000313" key="4">
    <source>
        <dbReference type="Proteomes" id="UP001140206"/>
    </source>
</evidence>
<dbReference type="GO" id="GO:0003700">
    <property type="term" value="F:DNA-binding transcription factor activity"/>
    <property type="evidence" value="ECO:0007669"/>
    <property type="project" value="TreeGrafter"/>
</dbReference>
<keyword evidence="4" id="KW-1185">Reference proteome</keyword>
<dbReference type="EMBL" id="JAMFTS010000002">
    <property type="protein sequence ID" value="KAJ4797919.1"/>
    <property type="molecule type" value="Genomic_DNA"/>
</dbReference>
<dbReference type="GO" id="GO:0005634">
    <property type="term" value="C:nucleus"/>
    <property type="evidence" value="ECO:0007669"/>
    <property type="project" value="TreeGrafter"/>
</dbReference>